<evidence type="ECO:0000256" key="6">
    <source>
        <dbReference type="ARBA" id="ARBA00022857"/>
    </source>
</evidence>
<keyword evidence="11" id="KW-0443">Lipid metabolism</keyword>
<evidence type="ECO:0000313" key="21">
    <source>
        <dbReference type="EMBL" id="KAJ3250932.1"/>
    </source>
</evidence>
<evidence type="ECO:0000256" key="18">
    <source>
        <dbReference type="ARBA" id="ARBA00077841"/>
    </source>
</evidence>
<dbReference type="EMBL" id="JADGKB010000213">
    <property type="protein sequence ID" value="KAJ3250932.1"/>
    <property type="molecule type" value="Genomic_DNA"/>
</dbReference>
<keyword evidence="13" id="KW-1207">Sterol metabolism</keyword>
<keyword evidence="12 20" id="KW-0472">Membrane</keyword>
<feature type="transmembrane region" description="Helical" evidence="20">
    <location>
        <begin position="75"/>
        <end position="93"/>
    </location>
</feature>
<dbReference type="FunFam" id="1.20.120.1630:FF:000009">
    <property type="entry name" value="C-14 sterol reductase"/>
    <property type="match status" value="1"/>
</dbReference>
<proteinExistence type="inferred from homology"/>
<name>A0AAD5Y065_9FUNG</name>
<evidence type="ECO:0000256" key="16">
    <source>
        <dbReference type="ARBA" id="ARBA00060638"/>
    </source>
</evidence>
<dbReference type="PROSITE" id="PS01018">
    <property type="entry name" value="STEROL_REDUCT_2"/>
    <property type="match status" value="1"/>
</dbReference>
<dbReference type="GO" id="GO:0050613">
    <property type="term" value="F:Delta14-sterol reductase activity"/>
    <property type="evidence" value="ECO:0007669"/>
    <property type="project" value="UniProtKB-EC"/>
</dbReference>
<dbReference type="PANTHER" id="PTHR21257">
    <property type="entry name" value="DELTA(14)-STEROL REDUCTASE"/>
    <property type="match status" value="1"/>
</dbReference>
<evidence type="ECO:0000256" key="8">
    <source>
        <dbReference type="ARBA" id="ARBA00022989"/>
    </source>
</evidence>
<protein>
    <recommendedName>
        <fullName evidence="17">Delta(14)-sterol reductase ERG24</fullName>
        <ecNumber evidence="3">1.3.1.70</ecNumber>
    </recommendedName>
    <alternativeName>
        <fullName evidence="19">C-14 sterol reductase ERG24</fullName>
    </alternativeName>
    <alternativeName>
        <fullName evidence="18">Sterol C14-reductase ERG24</fullName>
    </alternativeName>
</protein>
<dbReference type="PROSITE" id="PS01017">
    <property type="entry name" value="STEROL_REDUCT_1"/>
    <property type="match status" value="1"/>
</dbReference>
<sequence>MSRFGAKTVKTDYKQLVTTNFEFLGPHGSIFTILLLPLTVLGLYFGCSQDGCPPSALLSLKFSEIDFTGFVYDRVAFKAYIGWIAFHLALSVATPGQTVQGTITPDGKRLNYKINGFNSFLVTMSLLLSLVYKHGLKPLLWIADHYVQLAIAGIIFSFTLSLALYLRSFRSNQVVVSVCGNSGYPIYDFWMGRELNPRIFGIDLKYVCELRPGLIGWFVLNLSLAARQYQNTNSITNSMVLVLLGQGYYVIDALWNESAILTTMDITTDGFGFMLVFGDLVWVPFTYSLQARYLSMFPLELSTQFFVFICALNLFGLYVFRSSNSEKNQFRTDPSHPAVAHLKYINTARGTKLLTSGWWGMARKINYTGDWLMAVSWCLPCGFDSVIPYFYAIYFLILLVHRAHRDDELCRKKYGKDWDVYCEKVPYTFIPGIF</sequence>
<keyword evidence="14" id="KW-0753">Steroid metabolism</keyword>
<dbReference type="AlphaFoldDB" id="A0AAD5Y065"/>
<dbReference type="GO" id="GO:0006696">
    <property type="term" value="P:ergosterol biosynthetic process"/>
    <property type="evidence" value="ECO:0007669"/>
    <property type="project" value="TreeGrafter"/>
</dbReference>
<dbReference type="GO" id="GO:0005789">
    <property type="term" value="C:endoplasmic reticulum membrane"/>
    <property type="evidence" value="ECO:0007669"/>
    <property type="project" value="TreeGrafter"/>
</dbReference>
<keyword evidence="5 20" id="KW-0812">Transmembrane</keyword>
<evidence type="ECO:0000256" key="10">
    <source>
        <dbReference type="ARBA" id="ARBA00023011"/>
    </source>
</evidence>
<dbReference type="InterPro" id="IPR018083">
    <property type="entry name" value="Sterol_reductase_CS"/>
</dbReference>
<keyword evidence="10" id="KW-0756">Sterol biosynthesis</keyword>
<dbReference type="Pfam" id="PF01222">
    <property type="entry name" value="ERG4_ERG24"/>
    <property type="match status" value="1"/>
</dbReference>
<evidence type="ECO:0000256" key="2">
    <source>
        <dbReference type="ARBA" id="ARBA00005402"/>
    </source>
</evidence>
<accession>A0AAD5Y065</accession>
<evidence type="ECO:0000256" key="15">
    <source>
        <dbReference type="ARBA" id="ARBA00052254"/>
    </source>
</evidence>
<feature type="transmembrane region" description="Helical" evidence="20">
    <location>
        <begin position="271"/>
        <end position="289"/>
    </location>
</feature>
<feature type="transmembrane region" description="Helical" evidence="20">
    <location>
        <begin position="114"/>
        <end position="134"/>
    </location>
</feature>
<keyword evidence="9" id="KW-0560">Oxidoreductase</keyword>
<evidence type="ECO:0000256" key="3">
    <source>
        <dbReference type="ARBA" id="ARBA00012413"/>
    </source>
</evidence>
<evidence type="ECO:0000256" key="11">
    <source>
        <dbReference type="ARBA" id="ARBA00023098"/>
    </source>
</evidence>
<dbReference type="PANTHER" id="PTHR21257:SF52">
    <property type="entry name" value="DELTA(14)-STEROL REDUCTASE TM7SF2"/>
    <property type="match status" value="1"/>
</dbReference>
<keyword evidence="6" id="KW-0521">NADP</keyword>
<feature type="transmembrane region" description="Helical" evidence="20">
    <location>
        <begin position="146"/>
        <end position="166"/>
    </location>
</feature>
<feature type="transmembrane region" description="Helical" evidence="20">
    <location>
        <begin position="21"/>
        <end position="45"/>
    </location>
</feature>
<evidence type="ECO:0000256" key="17">
    <source>
        <dbReference type="ARBA" id="ARBA00074394"/>
    </source>
</evidence>
<comment type="subcellular location">
    <subcellularLocation>
        <location evidence="1">Membrane</location>
        <topology evidence="1">Multi-pass membrane protein</topology>
    </subcellularLocation>
</comment>
<evidence type="ECO:0000256" key="13">
    <source>
        <dbReference type="ARBA" id="ARBA00023166"/>
    </source>
</evidence>
<keyword evidence="22" id="KW-1185">Reference proteome</keyword>
<dbReference type="InterPro" id="IPR001171">
    <property type="entry name" value="ERG24_DHCR-like"/>
</dbReference>
<keyword evidence="4" id="KW-0444">Lipid biosynthesis</keyword>
<comment type="caution">
    <text evidence="21">The sequence shown here is derived from an EMBL/GenBank/DDBJ whole genome shotgun (WGS) entry which is preliminary data.</text>
</comment>
<evidence type="ECO:0000256" key="19">
    <source>
        <dbReference type="ARBA" id="ARBA00083315"/>
    </source>
</evidence>
<comment type="pathway">
    <text evidence="16">Steroid biosynthesis; zymosterol biosynthesis; zymosterol from lanosterol: step 2/6.</text>
</comment>
<evidence type="ECO:0000256" key="7">
    <source>
        <dbReference type="ARBA" id="ARBA00022955"/>
    </source>
</evidence>
<evidence type="ECO:0000313" key="22">
    <source>
        <dbReference type="Proteomes" id="UP001210925"/>
    </source>
</evidence>
<feature type="transmembrane region" description="Helical" evidence="20">
    <location>
        <begin position="301"/>
        <end position="320"/>
    </location>
</feature>
<reference evidence="21" key="1">
    <citation type="submission" date="2020-05" db="EMBL/GenBank/DDBJ databases">
        <title>Phylogenomic resolution of chytrid fungi.</title>
        <authorList>
            <person name="Stajich J.E."/>
            <person name="Amses K."/>
            <person name="Simmons R."/>
            <person name="Seto K."/>
            <person name="Myers J."/>
            <person name="Bonds A."/>
            <person name="Quandt C.A."/>
            <person name="Barry K."/>
            <person name="Liu P."/>
            <person name="Grigoriev I."/>
            <person name="Longcore J.E."/>
            <person name="James T.Y."/>
        </authorList>
    </citation>
    <scope>NUCLEOTIDE SEQUENCE</scope>
    <source>
        <strain evidence="21">PLAUS21</strain>
    </source>
</reference>
<evidence type="ECO:0000256" key="4">
    <source>
        <dbReference type="ARBA" id="ARBA00022516"/>
    </source>
</evidence>
<organism evidence="21 22">
    <name type="scientific">Boothiomyces macroporosus</name>
    <dbReference type="NCBI Taxonomy" id="261099"/>
    <lineage>
        <taxon>Eukaryota</taxon>
        <taxon>Fungi</taxon>
        <taxon>Fungi incertae sedis</taxon>
        <taxon>Chytridiomycota</taxon>
        <taxon>Chytridiomycota incertae sedis</taxon>
        <taxon>Chytridiomycetes</taxon>
        <taxon>Rhizophydiales</taxon>
        <taxon>Terramycetaceae</taxon>
        <taxon>Boothiomyces</taxon>
    </lineage>
</organism>
<dbReference type="EC" id="1.3.1.70" evidence="3"/>
<dbReference type="Proteomes" id="UP001210925">
    <property type="component" value="Unassembled WGS sequence"/>
</dbReference>
<evidence type="ECO:0000256" key="12">
    <source>
        <dbReference type="ARBA" id="ARBA00023136"/>
    </source>
</evidence>
<gene>
    <name evidence="21" type="ORF">HK103_003048</name>
</gene>
<evidence type="ECO:0000256" key="1">
    <source>
        <dbReference type="ARBA" id="ARBA00004141"/>
    </source>
</evidence>
<evidence type="ECO:0000256" key="20">
    <source>
        <dbReference type="SAM" id="Phobius"/>
    </source>
</evidence>
<evidence type="ECO:0000256" key="5">
    <source>
        <dbReference type="ARBA" id="ARBA00022692"/>
    </source>
</evidence>
<evidence type="ECO:0000256" key="14">
    <source>
        <dbReference type="ARBA" id="ARBA00023221"/>
    </source>
</evidence>
<keyword evidence="7" id="KW-0752">Steroid biosynthesis</keyword>
<keyword evidence="8 20" id="KW-1133">Transmembrane helix</keyword>
<comment type="similarity">
    <text evidence="2">Belongs to the ERG4/ERG24 family.</text>
</comment>
<dbReference type="Gene3D" id="1.20.120.1630">
    <property type="match status" value="1"/>
</dbReference>
<comment type="catalytic activity">
    <reaction evidence="15">
        <text>4,4-dimethyl-5alpha-cholesta-8,24-dien-3beta-ol + NADP(+) = 4,4-dimethyl-5alpha-cholesta-8,14,24-trien-3beta-ol + NADPH + H(+)</text>
        <dbReference type="Rhea" id="RHEA:18561"/>
        <dbReference type="ChEBI" id="CHEBI:15378"/>
        <dbReference type="ChEBI" id="CHEBI:17813"/>
        <dbReference type="ChEBI" id="CHEBI:18364"/>
        <dbReference type="ChEBI" id="CHEBI:57783"/>
        <dbReference type="ChEBI" id="CHEBI:58349"/>
        <dbReference type="EC" id="1.3.1.70"/>
    </reaction>
    <physiologicalReaction direction="right-to-left" evidence="15">
        <dbReference type="Rhea" id="RHEA:18563"/>
    </physiologicalReaction>
</comment>
<evidence type="ECO:0000256" key="9">
    <source>
        <dbReference type="ARBA" id="ARBA00023002"/>
    </source>
</evidence>